<dbReference type="Proteomes" id="UP001250538">
    <property type="component" value="Unassembled WGS sequence"/>
</dbReference>
<dbReference type="Gene3D" id="1.10.510.10">
    <property type="entry name" value="Transferase(Phosphotransferase) domain 1"/>
    <property type="match status" value="1"/>
</dbReference>
<dbReference type="AlphaFoldDB" id="A0AAJ2N7K4"/>
<evidence type="ECO:0000313" key="5">
    <source>
        <dbReference type="Proteomes" id="UP001250538"/>
    </source>
</evidence>
<keyword evidence="1" id="KW-0067">ATP-binding</keyword>
<dbReference type="Gene3D" id="3.30.200.20">
    <property type="entry name" value="Phosphorylase Kinase, domain 1"/>
    <property type="match status" value="1"/>
</dbReference>
<keyword evidence="4" id="KW-0723">Serine/threonine-protein kinase</keyword>
<dbReference type="InterPro" id="IPR011009">
    <property type="entry name" value="Kinase-like_dom_sf"/>
</dbReference>
<keyword evidence="2" id="KW-0472">Membrane</keyword>
<sequence length="355" mass="40467">MKEWKWTGYGVTTSFKERRQLNRASQKPQKGDSHNQLRAGMVLHGVWNHRAYRIERLLGSGANGVVYLVTLLSAPNDGRGGAIGTFALKISTNAVDLQSEVNALGSLEKQRRTSSRSSAHQDNRPFLVDVDDADMNGERISFYVMRYVPGESIKAYIRKKGPRWYGIVGSKLLAKLHNVHRHGWVFGDLKAENVIVGNGGEVELVDYGGLTSRGKSVKQFTEMYDRGYWHAGSRTADDGYDLFSFAILTIQVLGGKELRERMKRALPQTREVKEVLELVHTHPVLRHYESWLVHALKGTFSNSEEACRMWDELSRRLHRSGMRPYRPTPLWMKWFFAVSVILFAISIAWWTGIPY</sequence>
<keyword evidence="4" id="KW-0808">Transferase</keyword>
<feature type="domain" description="Protein kinase" evidence="3">
    <location>
        <begin position="52"/>
        <end position="355"/>
    </location>
</feature>
<organism evidence="4 5">
    <name type="scientific">Paenibacillus suaedae</name>
    <dbReference type="NCBI Taxonomy" id="3077233"/>
    <lineage>
        <taxon>Bacteria</taxon>
        <taxon>Bacillati</taxon>
        <taxon>Bacillota</taxon>
        <taxon>Bacilli</taxon>
        <taxon>Bacillales</taxon>
        <taxon>Paenibacillaceae</taxon>
        <taxon>Paenibacillus</taxon>
    </lineage>
</organism>
<keyword evidence="4" id="KW-0418">Kinase</keyword>
<evidence type="ECO:0000256" key="2">
    <source>
        <dbReference type="SAM" id="Phobius"/>
    </source>
</evidence>
<dbReference type="EMBL" id="JAVYAA010000013">
    <property type="protein sequence ID" value="MDT8980236.1"/>
    <property type="molecule type" value="Genomic_DNA"/>
</dbReference>
<dbReference type="InterPro" id="IPR017441">
    <property type="entry name" value="Protein_kinase_ATP_BS"/>
</dbReference>
<evidence type="ECO:0000256" key="1">
    <source>
        <dbReference type="PROSITE-ProRule" id="PRU10141"/>
    </source>
</evidence>
<dbReference type="PROSITE" id="PS50011">
    <property type="entry name" value="PROTEIN_KINASE_DOM"/>
    <property type="match status" value="1"/>
</dbReference>
<comment type="caution">
    <text evidence="4">The sequence shown here is derived from an EMBL/GenBank/DDBJ whole genome shotgun (WGS) entry which is preliminary data.</text>
</comment>
<keyword evidence="1" id="KW-0547">Nucleotide-binding</keyword>
<proteinExistence type="predicted"/>
<evidence type="ECO:0000259" key="3">
    <source>
        <dbReference type="PROSITE" id="PS50011"/>
    </source>
</evidence>
<dbReference type="PANTHER" id="PTHR48011">
    <property type="entry name" value="CCR4-NOT TRANSCRIPTIONAL COMPLEX SUBUNIT CAF120-RELATED"/>
    <property type="match status" value="1"/>
</dbReference>
<dbReference type="GO" id="GO:0004674">
    <property type="term" value="F:protein serine/threonine kinase activity"/>
    <property type="evidence" value="ECO:0007669"/>
    <property type="project" value="UniProtKB-KW"/>
</dbReference>
<gene>
    <name evidence="4" type="ORF">RQP50_28830</name>
</gene>
<dbReference type="InterPro" id="IPR000719">
    <property type="entry name" value="Prot_kinase_dom"/>
</dbReference>
<feature type="binding site" evidence="1">
    <location>
        <position position="89"/>
    </location>
    <ligand>
        <name>ATP</name>
        <dbReference type="ChEBI" id="CHEBI:30616"/>
    </ligand>
</feature>
<evidence type="ECO:0000313" key="4">
    <source>
        <dbReference type="EMBL" id="MDT8980236.1"/>
    </source>
</evidence>
<dbReference type="PANTHER" id="PTHR48011:SF4">
    <property type="entry name" value="MITOGEN-ACTIVATED PROTEIN KINASE KINASE KINASE 19"/>
    <property type="match status" value="1"/>
</dbReference>
<dbReference type="SMART" id="SM00220">
    <property type="entry name" value="S_TKc"/>
    <property type="match status" value="1"/>
</dbReference>
<accession>A0AAJ2N7K4</accession>
<dbReference type="PROSITE" id="PS00107">
    <property type="entry name" value="PROTEIN_KINASE_ATP"/>
    <property type="match status" value="1"/>
</dbReference>
<dbReference type="RefSeq" id="WP_315747450.1">
    <property type="nucleotide sequence ID" value="NZ_JAVYAA010000013.1"/>
</dbReference>
<protein>
    <submittedName>
        <fullName evidence="4">Serine/threonine protein kinase</fullName>
    </submittedName>
</protein>
<dbReference type="InterPro" id="IPR052751">
    <property type="entry name" value="Plant_MAPKKK"/>
</dbReference>
<dbReference type="GO" id="GO:0007165">
    <property type="term" value="P:signal transduction"/>
    <property type="evidence" value="ECO:0007669"/>
    <property type="project" value="TreeGrafter"/>
</dbReference>
<name>A0AAJ2N7K4_9BACL</name>
<dbReference type="SUPFAM" id="SSF56112">
    <property type="entry name" value="Protein kinase-like (PK-like)"/>
    <property type="match status" value="1"/>
</dbReference>
<reference evidence="5" key="1">
    <citation type="submission" date="2023-09" db="EMBL/GenBank/DDBJ databases">
        <title>Paenibacillus sp. chi10 Genome sequencing and assembly.</title>
        <authorList>
            <person name="Kim I."/>
        </authorList>
    </citation>
    <scope>NUCLEOTIDE SEQUENCE [LARGE SCALE GENOMIC DNA]</scope>
    <source>
        <strain evidence="5">chi10</strain>
    </source>
</reference>
<dbReference type="GO" id="GO:0005524">
    <property type="term" value="F:ATP binding"/>
    <property type="evidence" value="ECO:0007669"/>
    <property type="project" value="UniProtKB-UniRule"/>
</dbReference>
<keyword evidence="2" id="KW-0812">Transmembrane</keyword>
<keyword evidence="5" id="KW-1185">Reference proteome</keyword>
<feature type="transmembrane region" description="Helical" evidence="2">
    <location>
        <begin position="330"/>
        <end position="350"/>
    </location>
</feature>
<keyword evidence="2" id="KW-1133">Transmembrane helix</keyword>
<dbReference type="Pfam" id="PF00069">
    <property type="entry name" value="Pkinase"/>
    <property type="match status" value="1"/>
</dbReference>